<dbReference type="InterPro" id="IPR001650">
    <property type="entry name" value="Helicase_C-like"/>
</dbReference>
<dbReference type="AlphaFoldDB" id="A0A6N7Q1C8"/>
<evidence type="ECO:0000259" key="6">
    <source>
        <dbReference type="PROSITE" id="PS51192"/>
    </source>
</evidence>
<dbReference type="GO" id="GO:0005524">
    <property type="term" value="F:ATP binding"/>
    <property type="evidence" value="ECO:0007669"/>
    <property type="project" value="UniProtKB-KW"/>
</dbReference>
<keyword evidence="1" id="KW-0547">Nucleotide-binding</keyword>
<dbReference type="NCBIfam" id="NF038317">
    <property type="entry name" value="DISARM_DrmD"/>
    <property type="match status" value="1"/>
</dbReference>
<feature type="domain" description="Helicase ATP-binding" evidence="6">
    <location>
        <begin position="104"/>
        <end position="285"/>
    </location>
</feature>
<dbReference type="InterPro" id="IPR057342">
    <property type="entry name" value="DEXDc_RapA"/>
</dbReference>
<evidence type="ECO:0000256" key="5">
    <source>
        <dbReference type="SAM" id="MobiDB-lite"/>
    </source>
</evidence>
<accession>A0A6N7Q1C8</accession>
<evidence type="ECO:0000259" key="7">
    <source>
        <dbReference type="PROSITE" id="PS51194"/>
    </source>
</evidence>
<evidence type="ECO:0000313" key="9">
    <source>
        <dbReference type="Proteomes" id="UP000440224"/>
    </source>
</evidence>
<dbReference type="PANTHER" id="PTHR10799">
    <property type="entry name" value="SNF2/RAD54 HELICASE FAMILY"/>
    <property type="match status" value="1"/>
</dbReference>
<dbReference type="PROSITE" id="PS51194">
    <property type="entry name" value="HELICASE_CTER"/>
    <property type="match status" value="1"/>
</dbReference>
<dbReference type="Gene3D" id="3.40.50.300">
    <property type="entry name" value="P-loop containing nucleotide triphosphate hydrolases"/>
    <property type="match status" value="1"/>
</dbReference>
<dbReference type="Pfam" id="PF00271">
    <property type="entry name" value="Helicase_C"/>
    <property type="match status" value="1"/>
</dbReference>
<dbReference type="InterPro" id="IPR049730">
    <property type="entry name" value="SNF2/RAD54-like_C"/>
</dbReference>
<feature type="compositionally biased region" description="Basic residues" evidence="5">
    <location>
        <begin position="10"/>
        <end position="19"/>
    </location>
</feature>
<dbReference type="Pfam" id="PF00176">
    <property type="entry name" value="SNF2-rel_dom"/>
    <property type="match status" value="1"/>
</dbReference>
<dbReference type="InterPro" id="IPR000330">
    <property type="entry name" value="SNF2_N"/>
</dbReference>
<dbReference type="InterPro" id="IPR014001">
    <property type="entry name" value="Helicase_ATP-bd"/>
</dbReference>
<organism evidence="8 9">
    <name type="scientific">Polyangium spumosum</name>
    <dbReference type="NCBI Taxonomy" id="889282"/>
    <lineage>
        <taxon>Bacteria</taxon>
        <taxon>Pseudomonadati</taxon>
        <taxon>Myxococcota</taxon>
        <taxon>Polyangia</taxon>
        <taxon>Polyangiales</taxon>
        <taxon>Polyangiaceae</taxon>
        <taxon>Polyangium</taxon>
    </lineage>
</organism>
<reference evidence="8 9" key="1">
    <citation type="submission" date="2019-10" db="EMBL/GenBank/DDBJ databases">
        <title>A soil myxobacterium in the family Polyangiaceae.</title>
        <authorList>
            <person name="Li Y."/>
            <person name="Wang J."/>
        </authorList>
    </citation>
    <scope>NUCLEOTIDE SEQUENCE [LARGE SCALE GENOMIC DNA]</scope>
    <source>
        <strain evidence="8 9">DSM 14734</strain>
    </source>
</reference>
<feature type="region of interest" description="Disordered" evidence="5">
    <location>
        <begin position="1"/>
        <end position="39"/>
    </location>
</feature>
<keyword evidence="3 8" id="KW-0347">Helicase</keyword>
<name>A0A6N7Q1C8_9BACT</name>
<keyword evidence="9" id="KW-1185">Reference proteome</keyword>
<protein>
    <submittedName>
        <fullName evidence="8">Helicase</fullName>
    </submittedName>
</protein>
<evidence type="ECO:0000256" key="4">
    <source>
        <dbReference type="ARBA" id="ARBA00022840"/>
    </source>
</evidence>
<keyword evidence="4" id="KW-0067">ATP-binding</keyword>
<evidence type="ECO:0000256" key="2">
    <source>
        <dbReference type="ARBA" id="ARBA00022801"/>
    </source>
</evidence>
<dbReference type="SUPFAM" id="SSF52540">
    <property type="entry name" value="P-loop containing nucleoside triphosphate hydrolases"/>
    <property type="match status" value="2"/>
</dbReference>
<comment type="caution">
    <text evidence="8">The sequence shown here is derived from an EMBL/GenBank/DDBJ whole genome shotgun (WGS) entry which is preliminary data.</text>
</comment>
<evidence type="ECO:0000313" key="8">
    <source>
        <dbReference type="EMBL" id="MRG96405.1"/>
    </source>
</evidence>
<gene>
    <name evidence="8" type="ORF">GF068_31445</name>
</gene>
<keyword evidence="2" id="KW-0378">Hydrolase</keyword>
<dbReference type="PROSITE" id="PS51192">
    <property type="entry name" value="HELICASE_ATP_BIND_1"/>
    <property type="match status" value="1"/>
</dbReference>
<dbReference type="InterPro" id="IPR027417">
    <property type="entry name" value="P-loop_NTPase"/>
</dbReference>
<dbReference type="CDD" id="cd18011">
    <property type="entry name" value="DEXDc_RapA"/>
    <property type="match status" value="1"/>
</dbReference>
<dbReference type="Proteomes" id="UP000440224">
    <property type="component" value="Unassembled WGS sequence"/>
</dbReference>
<proteinExistence type="predicted"/>
<dbReference type="GO" id="GO:0004386">
    <property type="term" value="F:helicase activity"/>
    <property type="evidence" value="ECO:0007669"/>
    <property type="project" value="UniProtKB-KW"/>
</dbReference>
<dbReference type="Gene3D" id="3.40.50.10810">
    <property type="entry name" value="Tandem AAA-ATPase domain"/>
    <property type="match status" value="1"/>
</dbReference>
<evidence type="ECO:0000256" key="1">
    <source>
        <dbReference type="ARBA" id="ARBA00022741"/>
    </source>
</evidence>
<dbReference type="InterPro" id="IPR038718">
    <property type="entry name" value="SNF2-like_sf"/>
</dbReference>
<evidence type="ECO:0000256" key="3">
    <source>
        <dbReference type="ARBA" id="ARBA00022806"/>
    </source>
</evidence>
<feature type="domain" description="Helicase C-terminal" evidence="7">
    <location>
        <begin position="487"/>
        <end position="652"/>
    </location>
</feature>
<dbReference type="SMART" id="SM00490">
    <property type="entry name" value="HELICc"/>
    <property type="match status" value="1"/>
</dbReference>
<sequence length="1041" mass="117589">MGPLQGCPKGRPRGPKWHQRSPAAPIRRQQDEDPAGYAGSGVLELFSGKTAIRPNPSPDDPRTFAAYLHALRWGCVTSTDPTLFQAPLRAGIVPKSYQLEPLRKALALPRVNLFIADDVGLGKTIEAGLVLQELLLRQRVHRVVIAAPASVVLQWRDELGQRFGLAFAVLDKAYVNARRRERGFGVNPWTTHRHFLISHNLLRDEDYLIGLRDWLGDFCPGSLFILDEAHVAAPASESKYAIDSQTTRAVRDIARRFEHRLFLSATPHNGHSNSFSALLEILDPQRFTRGVPPKNANALKPVMVRRLKGELRKHIGSQIPEREVRQIDLGNLPPDTPEILLSEKLAEYTEILERRLAAASNRAKAAGKLVTIALQKRLLSSVEAFARTLSVHRKSAAKSLLASAAKAPAAVQTSLFESDEDLTDEVIAELEDVAVARATQEGAAASDDARAQVLLDEMSEIAERARGLSDAKIRWLVGWIRENQCPKVKGKATWLPRRMLIFTEYVDTKNYLVRELEAAIAGTDLAEERILTLHGGMDEEARERVKQAFNDASHPVRILIGTDAAREGVNLQAQCADLFHFDLPWNPGRMEQRNGRIDRMLQPEKVVRCHYFVYPQRPEDAVLAALVKKTERIRKQLGSLADVVERRLENSLKDGIRRSRALELAKTITEVVPEEGRDPVVEEELEQARDKEIVAQLEELQKLDQKATEHLDLKPERLRDVVNVGLRLASLPPLTERKAATGSYDVPPLDKLAGTDATWRDIMDTLRAPRTRKLPEWEWRAKNPPRPVSFEPSTTLASETVQLHLQHKLTQRVLAQFRAQAFGEDRLSRVTVAVDATHRRNRVLALGRLSLYGVGASRLHEEILVVAAYWSEGDDPSRLKAFETAEAEERALESLFGVLGKENQLKVADHVVEKLMQSAPKDEDALWETLKSKALRRIFWAEEKLRVRGRAEAAEMERILLAQKTLIGKELVDRKQLTLPWATDEEEQKHQFEADTRHMEKRAAELDKELEREPQRIREQYEVRHHRLERVGLVYLWPATS</sequence>
<dbReference type="GO" id="GO:0016787">
    <property type="term" value="F:hydrolase activity"/>
    <property type="evidence" value="ECO:0007669"/>
    <property type="project" value="UniProtKB-KW"/>
</dbReference>
<dbReference type="EMBL" id="WJIE01000011">
    <property type="protein sequence ID" value="MRG96405.1"/>
    <property type="molecule type" value="Genomic_DNA"/>
</dbReference>
<dbReference type="CDD" id="cd18793">
    <property type="entry name" value="SF2_C_SNF"/>
    <property type="match status" value="1"/>
</dbReference>
<dbReference type="SMART" id="SM00487">
    <property type="entry name" value="DEXDc"/>
    <property type="match status" value="1"/>
</dbReference>